<name>A0A9N9J7Y4_9GLOM</name>
<gene>
    <name evidence="1" type="ORF">CPELLU_LOCUS15768</name>
</gene>
<reference evidence="1" key="1">
    <citation type="submission" date="2021-06" db="EMBL/GenBank/DDBJ databases">
        <authorList>
            <person name="Kallberg Y."/>
            <person name="Tangrot J."/>
            <person name="Rosling A."/>
        </authorList>
    </citation>
    <scope>NUCLEOTIDE SEQUENCE</scope>
    <source>
        <strain evidence="1">FL966</strain>
    </source>
</reference>
<proteinExistence type="predicted"/>
<evidence type="ECO:0000313" key="2">
    <source>
        <dbReference type="Proteomes" id="UP000789759"/>
    </source>
</evidence>
<keyword evidence="2" id="KW-1185">Reference proteome</keyword>
<accession>A0A9N9J7Y4</accession>
<sequence length="115" mass="13193">MLTEINAQQSIISSSLQTEPSNLTEISIEDEVFDSVSDNNLVKFDKNNKAFNSEICQICEKKVATVRHMADYLEQKLAANNFNHVTHVVNNMDRLFAMLNDIETAQNRRKCNLTW</sequence>
<dbReference type="Proteomes" id="UP000789759">
    <property type="component" value="Unassembled WGS sequence"/>
</dbReference>
<dbReference type="EMBL" id="CAJVQA010021484">
    <property type="protein sequence ID" value="CAG8769207.1"/>
    <property type="molecule type" value="Genomic_DNA"/>
</dbReference>
<organism evidence="1 2">
    <name type="scientific">Cetraspora pellucida</name>
    <dbReference type="NCBI Taxonomy" id="1433469"/>
    <lineage>
        <taxon>Eukaryota</taxon>
        <taxon>Fungi</taxon>
        <taxon>Fungi incertae sedis</taxon>
        <taxon>Mucoromycota</taxon>
        <taxon>Glomeromycotina</taxon>
        <taxon>Glomeromycetes</taxon>
        <taxon>Diversisporales</taxon>
        <taxon>Gigasporaceae</taxon>
        <taxon>Cetraspora</taxon>
    </lineage>
</organism>
<dbReference type="AlphaFoldDB" id="A0A9N9J7Y4"/>
<protein>
    <submittedName>
        <fullName evidence="1">20361_t:CDS:1</fullName>
    </submittedName>
</protein>
<evidence type="ECO:0000313" key="1">
    <source>
        <dbReference type="EMBL" id="CAG8769207.1"/>
    </source>
</evidence>
<comment type="caution">
    <text evidence="1">The sequence shown here is derived from an EMBL/GenBank/DDBJ whole genome shotgun (WGS) entry which is preliminary data.</text>
</comment>